<reference evidence="1 2" key="1">
    <citation type="journal article" date="2022" name="Nat. Ecol. Evol.">
        <title>A masculinizing supergene underlies an exaggerated male reproductive morph in a spider.</title>
        <authorList>
            <person name="Hendrickx F."/>
            <person name="De Corte Z."/>
            <person name="Sonet G."/>
            <person name="Van Belleghem S.M."/>
            <person name="Kostlbacher S."/>
            <person name="Vangestel C."/>
        </authorList>
    </citation>
    <scope>NUCLEOTIDE SEQUENCE [LARGE SCALE GENOMIC DNA]</scope>
    <source>
        <strain evidence="1">W744_W776</strain>
    </source>
</reference>
<accession>A0AAV6UKV5</accession>
<dbReference type="Proteomes" id="UP000827092">
    <property type="component" value="Unassembled WGS sequence"/>
</dbReference>
<evidence type="ECO:0000313" key="1">
    <source>
        <dbReference type="EMBL" id="KAG8184784.1"/>
    </source>
</evidence>
<name>A0AAV6UKV5_9ARAC</name>
<evidence type="ECO:0000313" key="2">
    <source>
        <dbReference type="Proteomes" id="UP000827092"/>
    </source>
</evidence>
<organism evidence="1 2">
    <name type="scientific">Oedothorax gibbosus</name>
    <dbReference type="NCBI Taxonomy" id="931172"/>
    <lineage>
        <taxon>Eukaryota</taxon>
        <taxon>Metazoa</taxon>
        <taxon>Ecdysozoa</taxon>
        <taxon>Arthropoda</taxon>
        <taxon>Chelicerata</taxon>
        <taxon>Arachnida</taxon>
        <taxon>Araneae</taxon>
        <taxon>Araneomorphae</taxon>
        <taxon>Entelegynae</taxon>
        <taxon>Araneoidea</taxon>
        <taxon>Linyphiidae</taxon>
        <taxon>Erigoninae</taxon>
        <taxon>Oedothorax</taxon>
    </lineage>
</organism>
<sequence length="119" mass="13086">MRLNSFPVENDFQSQAAGSTLASLFFWANKPNYYGKEFGGHSPELSLYGHPGRFIQSPGVSELWSVTSLLSSARDLPKHATASSLPLMRTGAPTFAHISKGFRRKALLQGLGHQLSYLF</sequence>
<dbReference type="AlphaFoldDB" id="A0AAV6UKV5"/>
<dbReference type="EMBL" id="JAFNEN010000362">
    <property type="protein sequence ID" value="KAG8184784.1"/>
    <property type="molecule type" value="Genomic_DNA"/>
</dbReference>
<protein>
    <submittedName>
        <fullName evidence="1">Uncharacterized protein</fullName>
    </submittedName>
</protein>
<proteinExistence type="predicted"/>
<keyword evidence="2" id="KW-1185">Reference proteome</keyword>
<gene>
    <name evidence="1" type="ORF">JTE90_011570</name>
</gene>
<comment type="caution">
    <text evidence="1">The sequence shown here is derived from an EMBL/GenBank/DDBJ whole genome shotgun (WGS) entry which is preliminary data.</text>
</comment>